<dbReference type="Pfam" id="PF05686">
    <property type="entry name" value="Glyco_transf_90"/>
    <property type="match status" value="1"/>
</dbReference>
<dbReference type="PANTHER" id="PTHR12203">
    <property type="entry name" value="KDEL LYS-ASP-GLU-LEU CONTAINING - RELATED"/>
    <property type="match status" value="1"/>
</dbReference>
<keyword evidence="3" id="KW-1133">Transmembrane helix</keyword>
<evidence type="ECO:0000256" key="2">
    <source>
        <dbReference type="ARBA" id="ARBA00022679"/>
    </source>
</evidence>
<accession>A0A8J5Y0P1</accession>
<evidence type="ECO:0000256" key="1">
    <source>
        <dbReference type="ARBA" id="ARBA00010118"/>
    </source>
</evidence>
<evidence type="ECO:0000313" key="5">
    <source>
        <dbReference type="EMBL" id="KAG8469144.1"/>
    </source>
</evidence>
<dbReference type="Proteomes" id="UP000751190">
    <property type="component" value="Unassembled WGS sequence"/>
</dbReference>
<dbReference type="OrthoDB" id="541052at2759"/>
<dbReference type="AlphaFoldDB" id="A0A8J5Y0P1"/>
<comment type="similarity">
    <text evidence="1">Belongs to the glycosyltransferase 90 family.</text>
</comment>
<dbReference type="InterPro" id="IPR006598">
    <property type="entry name" value="CAP10"/>
</dbReference>
<keyword evidence="3" id="KW-0472">Membrane</keyword>
<gene>
    <name evidence="5" type="ORF">KFE25_007662</name>
</gene>
<evidence type="ECO:0000256" key="3">
    <source>
        <dbReference type="SAM" id="Phobius"/>
    </source>
</evidence>
<organism evidence="5 6">
    <name type="scientific">Diacronema lutheri</name>
    <name type="common">Unicellular marine alga</name>
    <name type="synonym">Monochrysis lutheri</name>
    <dbReference type="NCBI Taxonomy" id="2081491"/>
    <lineage>
        <taxon>Eukaryota</taxon>
        <taxon>Haptista</taxon>
        <taxon>Haptophyta</taxon>
        <taxon>Pavlovophyceae</taxon>
        <taxon>Pavlovales</taxon>
        <taxon>Pavlovaceae</taxon>
        <taxon>Diacronema</taxon>
    </lineage>
</organism>
<proteinExistence type="inferred from homology"/>
<reference evidence="5" key="1">
    <citation type="submission" date="2021-05" db="EMBL/GenBank/DDBJ databases">
        <title>The genome of the haptophyte Pavlova lutheri (Diacronema luteri, Pavlovales) - a model for lipid biosynthesis in eukaryotic algae.</title>
        <authorList>
            <person name="Hulatt C.J."/>
            <person name="Posewitz M.C."/>
        </authorList>
    </citation>
    <scope>NUCLEOTIDE SEQUENCE</scope>
    <source>
        <strain evidence="5">NIVA-4/92</strain>
    </source>
</reference>
<keyword evidence="3" id="KW-0812">Transmembrane</keyword>
<dbReference type="PANTHER" id="PTHR12203:SF35">
    <property type="entry name" value="PROTEIN O-GLUCOSYLTRANSFERASE 1"/>
    <property type="match status" value="1"/>
</dbReference>
<dbReference type="EMBL" id="JAGTXO010000003">
    <property type="protein sequence ID" value="KAG8469144.1"/>
    <property type="molecule type" value="Genomic_DNA"/>
</dbReference>
<evidence type="ECO:0000313" key="6">
    <source>
        <dbReference type="Proteomes" id="UP000751190"/>
    </source>
</evidence>
<sequence length="462" mass="51362">MAADVIDSEHEDASLLSRARTRATLGWHRPYAWACIVGCTTATVYLASLLASARSAPEAFPLRADLALAHLGCESGWVLEPLCRLTDDPGCAPRRMVRSEHLDLRPPHRQEIRLQVVRGALLAACASPPYCGEFRGTLRTLAALHRYAALPDLDVILSRRELACEERALTGRWNATRGELLRVPVFTTETRVGDARCENVLLPPRALADLPDNVRAAAVALGAQWDARERRAVWRGTVWGKGAGKAARERIVNASRARPDLLDARPAARGSPDFLTWAQLQRFRAVVSIDGFTLADRLAYLVVGGFAILRQETEWAEGWYRFMQPWVHYAPLRTDLADLVPVLQRVLRNDSLARALARNAALLGARHLSRRALTCHWLTLLHGYAQWVQMPVRAAPGAFRVRPDRGFWPAGGALAPLRTAPEHLHSRDPAAPRARLAGLFRRWHAEPCFPGLDTPTCVDVWR</sequence>
<keyword evidence="6" id="KW-1185">Reference proteome</keyword>
<keyword evidence="2" id="KW-0808">Transferase</keyword>
<name>A0A8J5Y0P1_DIALT</name>
<protein>
    <recommendedName>
        <fullName evidence="4">Glycosyl transferase CAP10 domain-containing protein</fullName>
    </recommendedName>
</protein>
<feature type="domain" description="Glycosyl transferase CAP10" evidence="4">
    <location>
        <begin position="149"/>
        <end position="391"/>
    </location>
</feature>
<dbReference type="InterPro" id="IPR051091">
    <property type="entry name" value="O-Glucosyltr/Glycosyltrsf_90"/>
</dbReference>
<dbReference type="GO" id="GO:0016740">
    <property type="term" value="F:transferase activity"/>
    <property type="evidence" value="ECO:0007669"/>
    <property type="project" value="UniProtKB-KW"/>
</dbReference>
<comment type="caution">
    <text evidence="5">The sequence shown here is derived from an EMBL/GenBank/DDBJ whole genome shotgun (WGS) entry which is preliminary data.</text>
</comment>
<dbReference type="SMART" id="SM00672">
    <property type="entry name" value="CAP10"/>
    <property type="match status" value="1"/>
</dbReference>
<evidence type="ECO:0000259" key="4">
    <source>
        <dbReference type="SMART" id="SM00672"/>
    </source>
</evidence>
<feature type="transmembrane region" description="Helical" evidence="3">
    <location>
        <begin position="31"/>
        <end position="53"/>
    </location>
</feature>